<feature type="compositionally biased region" description="Low complexity" evidence="8">
    <location>
        <begin position="885"/>
        <end position="898"/>
    </location>
</feature>
<feature type="domain" description="HTH myb-type" evidence="13">
    <location>
        <begin position="1235"/>
        <end position="1283"/>
    </location>
</feature>
<dbReference type="SUPFAM" id="SSF90123">
    <property type="entry name" value="ABC transporter transmembrane region"/>
    <property type="match status" value="1"/>
</dbReference>
<feature type="region of interest" description="Disordered" evidence="8">
    <location>
        <begin position="1"/>
        <end position="46"/>
    </location>
</feature>
<feature type="transmembrane region" description="Helical" evidence="9">
    <location>
        <begin position="362"/>
        <end position="380"/>
    </location>
</feature>
<evidence type="ECO:0000256" key="6">
    <source>
        <dbReference type="ARBA" id="ARBA00022989"/>
    </source>
</evidence>
<dbReference type="InterPro" id="IPR027417">
    <property type="entry name" value="P-loop_NTPase"/>
</dbReference>
<dbReference type="Gene3D" id="3.40.50.300">
    <property type="entry name" value="P-loop containing nucleotide triphosphate hydrolases"/>
    <property type="match status" value="1"/>
</dbReference>
<keyword evidence="3 9" id="KW-0812">Transmembrane</keyword>
<dbReference type="EMBL" id="JALLPJ020000227">
    <property type="protein sequence ID" value="KAL3798226.1"/>
    <property type="molecule type" value="Genomic_DNA"/>
</dbReference>
<comment type="similarity">
    <text evidence="1">Belongs to the ABC transporter superfamily. ABCD family. Peroxisomal fatty acyl CoA transporter (TC 3.A.1.203) subfamily.</text>
</comment>
<feature type="compositionally biased region" description="Polar residues" evidence="8">
    <location>
        <begin position="10"/>
        <end position="27"/>
    </location>
</feature>
<feature type="domain" description="SANT" evidence="12">
    <location>
        <begin position="1232"/>
        <end position="1283"/>
    </location>
</feature>
<protein>
    <submittedName>
        <fullName evidence="14">Uncharacterized protein</fullName>
    </submittedName>
</protein>
<feature type="region of interest" description="Disordered" evidence="8">
    <location>
        <begin position="732"/>
        <end position="959"/>
    </location>
</feature>
<keyword evidence="2" id="KW-0813">Transport</keyword>
<feature type="domain" description="ABC transporter" evidence="10">
    <location>
        <begin position="498"/>
        <end position="763"/>
    </location>
</feature>
<dbReference type="PROSITE" id="PS51293">
    <property type="entry name" value="SANT"/>
    <property type="match status" value="1"/>
</dbReference>
<evidence type="ECO:0000259" key="10">
    <source>
        <dbReference type="PROSITE" id="PS50893"/>
    </source>
</evidence>
<proteinExistence type="inferred from homology"/>
<accession>A0ABD3QEQ8</accession>
<keyword evidence="6 9" id="KW-1133">Transmembrane helix</keyword>
<evidence type="ECO:0000259" key="12">
    <source>
        <dbReference type="PROSITE" id="PS51293"/>
    </source>
</evidence>
<dbReference type="InterPro" id="IPR050835">
    <property type="entry name" value="ABC_transporter_sub-D"/>
</dbReference>
<dbReference type="Proteomes" id="UP001530400">
    <property type="component" value="Unassembled WGS sequence"/>
</dbReference>
<feature type="compositionally biased region" description="Basic and acidic residues" evidence="8">
    <location>
        <begin position="798"/>
        <end position="818"/>
    </location>
</feature>
<dbReference type="SMART" id="SM00382">
    <property type="entry name" value="AAA"/>
    <property type="match status" value="1"/>
</dbReference>
<dbReference type="Gene3D" id="1.10.10.60">
    <property type="entry name" value="Homeodomain-like"/>
    <property type="match status" value="1"/>
</dbReference>
<dbReference type="SUPFAM" id="SSF52540">
    <property type="entry name" value="P-loop containing nucleoside triphosphate hydrolases"/>
    <property type="match status" value="1"/>
</dbReference>
<evidence type="ECO:0000256" key="8">
    <source>
        <dbReference type="SAM" id="MobiDB-lite"/>
    </source>
</evidence>
<keyword evidence="7 9" id="KW-0472">Membrane</keyword>
<dbReference type="Gene3D" id="1.20.1560.10">
    <property type="entry name" value="ABC transporter type 1, transmembrane domain"/>
    <property type="match status" value="1"/>
</dbReference>
<dbReference type="SUPFAM" id="SSF50978">
    <property type="entry name" value="WD40 repeat-like"/>
    <property type="match status" value="1"/>
</dbReference>
<evidence type="ECO:0000313" key="15">
    <source>
        <dbReference type="Proteomes" id="UP001530400"/>
    </source>
</evidence>
<dbReference type="PROSITE" id="PS51294">
    <property type="entry name" value="HTH_MYB"/>
    <property type="match status" value="1"/>
</dbReference>
<dbReference type="PROSITE" id="PS50929">
    <property type="entry name" value="ABC_TM1F"/>
    <property type="match status" value="1"/>
</dbReference>
<dbReference type="InterPro" id="IPR017871">
    <property type="entry name" value="ABC_transporter-like_CS"/>
</dbReference>
<evidence type="ECO:0000256" key="3">
    <source>
        <dbReference type="ARBA" id="ARBA00022692"/>
    </source>
</evidence>
<evidence type="ECO:0000256" key="1">
    <source>
        <dbReference type="ARBA" id="ARBA00008575"/>
    </source>
</evidence>
<keyword evidence="15" id="KW-1185">Reference proteome</keyword>
<dbReference type="InterPro" id="IPR003593">
    <property type="entry name" value="AAA+_ATPase"/>
</dbReference>
<sequence length="2099" mass="233123">MGWKMDQTDQDFTQLHEPTNNTPSSTMDDIETGQRRRIKTDSSGQYFSTAASDSNVYGITLTDHHHHTADNNTSNSNTNNKNASQKSFTQQFSAFTTMSSPYFRTSSSGRRLFFAMILLTLLNSAIRVYFSYLARDFWNALSNKDPEQFYSIMVTFCVAMVGLTPISVGYRYVRQMLAIDWREWMTLRVLGLFMRNRAYYALERGCFGNSCNTDDVVGASKEETVDNPDQRISEDIRSFTEYSLSLFLTTLTAVIDLVSFSFILFTIMPRLFIAIFGFASLGTILTICIGKKLITLNYEALAKEADFRFALVRVRENAESIAFYCGEGVEKRETERRFGRVIENMGQINRAERNLDFLTTSYNYLTWILPIVVIAPQYFAGNVEMGVISQASSAFGHILDDLSIVINSFTDVSKFSAGIDRLYSFLKAIQELEPERSLESLLTDPDDKKMIGVNKSHLSTTGMDGAIRVKEYDPELTSHLLSQNSPVLGQETPVIMSIKGLKLSTPDNKRLLVQNLDLSVAKGKNLLIVGASGSGKSSLLRAIAGLWSTGEGEIVRPSTDHVYFLPQKPYCPPGSLRDQLLYPSLETAHDNLYISSAGGSSPRNQRLAGKDWSDQDLLNVLESVDLPNLASRAGDGDPIRGLNATLDWGNTLSLGEQQRLAFGRLVCNRPKLVVLDESTSALDVESVHVEFTVLCYPVQPTCKTNPKPVNHSQPIPPSPLTPMLSSLNRLSRRLTSSRRDTEGDATGESNGEGNSTAPSPEEDQIATDGTGPGKGATAAAKRRKGAQDMSANEGATEGDVKGHEKGGGDVEGEGKGEDPGSDVPEDVTSTEVTADDAPMPRRKLRESARMSTLASKNVAEAVGKAEGSGEGGKEGEPGGDGPGDSQGDPEPVVSSAGASRRRSARIKETPAPKPDVVVSSSSSKRRPKRKNASEQSEVNPRKKTKQNPETYLPGSKLALPGKGWTKGTFGYRDKTTSRYSWISPTRKIEFKYRNDAVTFEALRKKYGKDEKQAWIEYTKIKYAEKKAREVLDLQRHDEEMGIDVRLLRRKNNPENQIGKGWQVERRGTLKKRTRWISPTRKMSFRYRIDAVLFESLRKKYGKDELQAWVEYTKIKHHERKAREVENAEQYDMDDNFHLDVRNLRTAIGNPPGPGWGHETHEMVTKRCGVWISPTRKMKFRNRKDAVYFEELRQKFGTDEIQAWAEYTAYKTSRGERREVIACDQYDVNPEGKSAGRWTEEEHKKWLEGLAKFGKCYKKVAEFVGTRNYKQIKSYGKRYFFDGGKIPTEEELEEDSDEDSIAAEETRKETGRQARAAARKSKGAAKQVHRKSAPSAKHTYNLLDAITNKSMKQKRLSLPERTPSRIQPRRAGKELPTHGAVVGDDQKPASKPSSTKKATTEPIRVRPRRGQVDTAEEEEVAATKDVHSSKSVAVKQSKAKIIEVTKRRVSARSVAKEPPATFGSLSRDDLCRIAFFSQSIGDLNSLKSVSKQTSIALARIDDDVYKGLFLKQFGLEVPESSDANLNWTWKERYETVFDLKRGFRSGKSAVISETSPNIGIDTYADSQFLLCAKAALFEDNPQIAPVDRDVCKGYVGMQALNNLPKPPNAGGTWEPPLLLHGDFEGIKIYDSARGLLSGKRRAYMSLGEEHGQVTALVACKYVENPSDTDEKIPCCFLGYDSGAVACLTASLSEDESTYHFFVERHTTDGHSSKVSAMTIMSCKSNEDRQQPVLFTACYGGQVFYYPNAMNPMTDFDLKPSLAFSNSHPDLCPILSMTSSTFTNDNKISILVCTGDRDGSVRLWLAPNDLLSDTKPPSGGIFRQVKWYKSKGKHCVTKTKFINESVLVSGNNQGDIRIWDVEGIAENDDTVPGLTLRYFLKSAHNGPVETALSIGDVVVTSGGNDGNLVAWDATSGQRLGAVLCHYGQETFDESTGEKGTVKSCVMGATVVKKRLHGIETSSGRYATETSCGAIVRRYDLDQRVNDELAFDYGTDLAVAHSQLSYGMITGIQFVDPCAAVFFLEAYQAFRDRLSHLHWTLSNGALLTANGIKQPLRLFMPAGWNDVLRLHGVGGGGSDNESYQIESDHEEDDKDDKEYIME</sequence>
<evidence type="ECO:0000256" key="5">
    <source>
        <dbReference type="ARBA" id="ARBA00022840"/>
    </source>
</evidence>
<dbReference type="InterPro" id="IPR001005">
    <property type="entry name" value="SANT/Myb"/>
</dbReference>
<comment type="caution">
    <text evidence="14">The sequence shown here is derived from an EMBL/GenBank/DDBJ whole genome shotgun (WGS) entry which is preliminary data.</text>
</comment>
<name>A0ABD3QEQ8_9STRA</name>
<dbReference type="PROSITE" id="PS50893">
    <property type="entry name" value="ABC_TRANSPORTER_2"/>
    <property type="match status" value="1"/>
</dbReference>
<dbReference type="InterPro" id="IPR036640">
    <property type="entry name" value="ABC1_TM_sf"/>
</dbReference>
<dbReference type="SMART" id="SM00717">
    <property type="entry name" value="SANT"/>
    <property type="match status" value="1"/>
</dbReference>
<evidence type="ECO:0000259" key="13">
    <source>
        <dbReference type="PROSITE" id="PS51294"/>
    </source>
</evidence>
<dbReference type="InterPro" id="IPR036322">
    <property type="entry name" value="WD40_repeat_dom_sf"/>
</dbReference>
<feature type="compositionally biased region" description="Polar residues" evidence="8">
    <location>
        <begin position="747"/>
        <end position="758"/>
    </location>
</feature>
<dbReference type="InterPro" id="IPR011527">
    <property type="entry name" value="ABC1_TM_dom"/>
</dbReference>
<dbReference type="SUPFAM" id="SSF46689">
    <property type="entry name" value="Homeodomain-like"/>
    <property type="match status" value="1"/>
</dbReference>
<dbReference type="PANTHER" id="PTHR11384:SF59">
    <property type="entry name" value="LYSOSOMAL COBALAMIN TRANSPORTER ABCD4"/>
    <property type="match status" value="1"/>
</dbReference>
<dbReference type="Pfam" id="PF06472">
    <property type="entry name" value="ABC_membrane_2"/>
    <property type="match status" value="1"/>
</dbReference>
<dbReference type="InterPro" id="IPR001680">
    <property type="entry name" value="WD40_rpt"/>
</dbReference>
<feature type="region of interest" description="Disordered" evidence="8">
    <location>
        <begin position="1289"/>
        <end position="1423"/>
    </location>
</feature>
<evidence type="ECO:0000256" key="4">
    <source>
        <dbReference type="ARBA" id="ARBA00022741"/>
    </source>
</evidence>
<feature type="transmembrane region" description="Helical" evidence="9">
    <location>
        <begin position="150"/>
        <end position="173"/>
    </location>
</feature>
<dbReference type="SMART" id="SM00320">
    <property type="entry name" value="WD40"/>
    <property type="match status" value="4"/>
</dbReference>
<evidence type="ECO:0000256" key="2">
    <source>
        <dbReference type="ARBA" id="ARBA00022448"/>
    </source>
</evidence>
<dbReference type="PANTHER" id="PTHR11384">
    <property type="entry name" value="ATP-BINDING CASSETTE, SUB-FAMILY D MEMBER"/>
    <property type="match status" value="1"/>
</dbReference>
<dbReference type="Gene3D" id="2.130.10.10">
    <property type="entry name" value="YVTN repeat-like/Quinoprotein amine dehydrogenase"/>
    <property type="match status" value="1"/>
</dbReference>
<dbReference type="InterPro" id="IPR015943">
    <property type="entry name" value="WD40/YVTN_repeat-like_dom_sf"/>
</dbReference>
<keyword evidence="4" id="KW-0547">Nucleotide-binding</keyword>
<dbReference type="Pfam" id="PF00005">
    <property type="entry name" value="ABC_tran"/>
    <property type="match status" value="1"/>
</dbReference>
<dbReference type="InterPro" id="IPR017930">
    <property type="entry name" value="Myb_dom"/>
</dbReference>
<feature type="compositionally biased region" description="Acidic residues" evidence="8">
    <location>
        <begin position="1289"/>
        <end position="1301"/>
    </location>
</feature>
<feature type="region of interest" description="Disordered" evidence="8">
    <location>
        <begin position="2072"/>
        <end position="2099"/>
    </location>
</feature>
<reference evidence="14 15" key="1">
    <citation type="submission" date="2024-10" db="EMBL/GenBank/DDBJ databases">
        <title>Updated reference genomes for cyclostephanoid diatoms.</title>
        <authorList>
            <person name="Roberts W.R."/>
            <person name="Alverson A.J."/>
        </authorList>
    </citation>
    <scope>NUCLEOTIDE SEQUENCE [LARGE SCALE GENOMIC DNA]</scope>
    <source>
        <strain evidence="14 15">AJA010-31</strain>
    </source>
</reference>
<feature type="compositionally biased region" description="Basic residues" evidence="8">
    <location>
        <begin position="1316"/>
        <end position="1331"/>
    </location>
</feature>
<dbReference type="CDD" id="cd00167">
    <property type="entry name" value="SANT"/>
    <property type="match status" value="1"/>
</dbReference>
<feature type="transmembrane region" description="Helical" evidence="9">
    <location>
        <begin position="112"/>
        <end position="130"/>
    </location>
</feature>
<evidence type="ECO:0000256" key="9">
    <source>
        <dbReference type="SAM" id="Phobius"/>
    </source>
</evidence>
<feature type="transmembrane region" description="Helical" evidence="9">
    <location>
        <begin position="244"/>
        <end position="265"/>
    </location>
</feature>
<dbReference type="Pfam" id="PF00249">
    <property type="entry name" value="Myb_DNA-binding"/>
    <property type="match status" value="1"/>
</dbReference>
<dbReference type="GO" id="GO:0005524">
    <property type="term" value="F:ATP binding"/>
    <property type="evidence" value="ECO:0007669"/>
    <property type="project" value="UniProtKB-KW"/>
</dbReference>
<feature type="transmembrane region" description="Helical" evidence="9">
    <location>
        <begin position="271"/>
        <end position="289"/>
    </location>
</feature>
<keyword evidence="5" id="KW-0067">ATP-binding</keyword>
<evidence type="ECO:0000313" key="14">
    <source>
        <dbReference type="EMBL" id="KAL3798226.1"/>
    </source>
</evidence>
<dbReference type="InterPro" id="IPR003439">
    <property type="entry name" value="ABC_transporter-like_ATP-bd"/>
</dbReference>
<organism evidence="14 15">
    <name type="scientific">Cyclotella atomus</name>
    <dbReference type="NCBI Taxonomy" id="382360"/>
    <lineage>
        <taxon>Eukaryota</taxon>
        <taxon>Sar</taxon>
        <taxon>Stramenopiles</taxon>
        <taxon>Ochrophyta</taxon>
        <taxon>Bacillariophyta</taxon>
        <taxon>Coscinodiscophyceae</taxon>
        <taxon>Thalassiosirophycidae</taxon>
        <taxon>Stephanodiscales</taxon>
        <taxon>Stephanodiscaceae</taxon>
        <taxon>Cyclotella</taxon>
    </lineage>
</organism>
<gene>
    <name evidence="14" type="ORF">ACHAWO_003431</name>
</gene>
<dbReference type="InterPro" id="IPR009057">
    <property type="entry name" value="Homeodomain-like_sf"/>
</dbReference>
<evidence type="ECO:0000259" key="11">
    <source>
        <dbReference type="PROSITE" id="PS50929"/>
    </source>
</evidence>
<feature type="domain" description="ABC transmembrane type-1" evidence="11">
    <location>
        <begin position="114"/>
        <end position="414"/>
    </location>
</feature>
<dbReference type="InterPro" id="IPR017884">
    <property type="entry name" value="SANT_dom"/>
</dbReference>
<dbReference type="PROSITE" id="PS00211">
    <property type="entry name" value="ABC_TRANSPORTER_1"/>
    <property type="match status" value="1"/>
</dbReference>
<evidence type="ECO:0000256" key="7">
    <source>
        <dbReference type="ARBA" id="ARBA00023136"/>
    </source>
</evidence>